<feature type="compositionally biased region" description="Low complexity" evidence="1">
    <location>
        <begin position="563"/>
        <end position="576"/>
    </location>
</feature>
<feature type="compositionally biased region" description="Polar residues" evidence="1">
    <location>
        <begin position="796"/>
        <end position="809"/>
    </location>
</feature>
<organism evidence="2 3">
    <name type="scientific">Cudoniella acicularis</name>
    <dbReference type="NCBI Taxonomy" id="354080"/>
    <lineage>
        <taxon>Eukaryota</taxon>
        <taxon>Fungi</taxon>
        <taxon>Dikarya</taxon>
        <taxon>Ascomycota</taxon>
        <taxon>Pezizomycotina</taxon>
        <taxon>Leotiomycetes</taxon>
        <taxon>Helotiales</taxon>
        <taxon>Tricladiaceae</taxon>
        <taxon>Cudoniella</taxon>
    </lineage>
</organism>
<evidence type="ECO:0000256" key="1">
    <source>
        <dbReference type="SAM" id="MobiDB-lite"/>
    </source>
</evidence>
<dbReference type="AlphaFoldDB" id="A0A8H4W0S8"/>
<evidence type="ECO:0000313" key="2">
    <source>
        <dbReference type="EMBL" id="KAF4626879.1"/>
    </source>
</evidence>
<feature type="compositionally biased region" description="Polar residues" evidence="1">
    <location>
        <begin position="30"/>
        <end position="43"/>
    </location>
</feature>
<keyword evidence="3" id="KW-1185">Reference proteome</keyword>
<protein>
    <submittedName>
        <fullName evidence="2">Uncharacterized protein</fullName>
    </submittedName>
</protein>
<feature type="compositionally biased region" description="Polar residues" evidence="1">
    <location>
        <begin position="729"/>
        <end position="749"/>
    </location>
</feature>
<feature type="compositionally biased region" description="Polar residues" evidence="1">
    <location>
        <begin position="339"/>
        <end position="365"/>
    </location>
</feature>
<dbReference type="OrthoDB" id="5151921at2759"/>
<feature type="compositionally biased region" description="Basic and acidic residues" evidence="1">
    <location>
        <begin position="838"/>
        <end position="857"/>
    </location>
</feature>
<feature type="compositionally biased region" description="Polar residues" evidence="1">
    <location>
        <begin position="631"/>
        <end position="651"/>
    </location>
</feature>
<accession>A0A8H4W0S8</accession>
<evidence type="ECO:0000313" key="3">
    <source>
        <dbReference type="Proteomes" id="UP000566819"/>
    </source>
</evidence>
<reference evidence="2 3" key="1">
    <citation type="submission" date="2020-03" db="EMBL/GenBank/DDBJ databases">
        <title>Draft Genome Sequence of Cudoniella acicularis.</title>
        <authorList>
            <person name="Buettner E."/>
            <person name="Kellner H."/>
        </authorList>
    </citation>
    <scope>NUCLEOTIDE SEQUENCE [LARGE SCALE GENOMIC DNA]</scope>
    <source>
        <strain evidence="2 3">DSM 108380</strain>
    </source>
</reference>
<feature type="compositionally biased region" description="Basic and acidic residues" evidence="1">
    <location>
        <begin position="493"/>
        <end position="503"/>
    </location>
</feature>
<feature type="compositionally biased region" description="Basic and acidic residues" evidence="1">
    <location>
        <begin position="436"/>
        <end position="446"/>
    </location>
</feature>
<feature type="compositionally biased region" description="Low complexity" evidence="1">
    <location>
        <begin position="366"/>
        <end position="378"/>
    </location>
</feature>
<gene>
    <name evidence="2" type="ORF">G7Y89_g11276</name>
</gene>
<feature type="region of interest" description="Disordered" evidence="1">
    <location>
        <begin position="1"/>
        <end position="977"/>
    </location>
</feature>
<proteinExistence type="predicted"/>
<comment type="caution">
    <text evidence="2">The sequence shown here is derived from an EMBL/GenBank/DDBJ whole genome shotgun (WGS) entry which is preliminary data.</text>
</comment>
<feature type="compositionally biased region" description="Polar residues" evidence="1">
    <location>
        <begin position="582"/>
        <end position="622"/>
    </location>
</feature>
<sequence length="1045" mass="114902">MPQYDTHSIVAPTHADVTPTMGNPRRSQDSWRPNASLPSSQAPPGQRNEGIVSQPRNSWEPQRSRGPSGPSHNPIRQDAIQNDRGPWPAPSSQYKAFEQPPSSAQRYPGLFRSEPGPDMHRDSDMPAHYYQSPIPREAAFLPRQQTNEYQLPGVGPPMEQPLSAGSKRNSGFFRELGGRISRGTSKERSRSRGLSSSGRPFDSRGNEYAASSITSEEGQERKKRRGSFFGNLSRSSTGGLVPPQSRESVVAHHSGSRTDLLDSQPVHVEQRDKKRSFFSNHSVESKNKSKLSRASTSGMVDEPGSGRKKRFSGLSSFFNKSSNGPVRASTTVEHAHPQAVNQFSYNERQPTQSPFFDQRTAGTQASPNNYNQSPNQNPIVNTSPTDRAVQPTPSRPSLLSKFSNTSTPPQSARKESRTRRPSAAGLLNGIIGRRSHQQERERDSSRSQESQSQTAAQPLPPAQTYTDLQEQQALEPPVQQQQPLQTRSPQAQERGRRVSREPEPQYDSVPIPGGYSLVRGQGAMVVPTEYDPRGLSRQQTDPRSMQTQPQAWSPNQQNPPQMQARSAQSGGQSQYSPVPVQGNFTQAHSLHNAGQIQHSPASMQGQFNHSTTPNQYGPSSPSDGYPRNHNGRGQQSPHLGQMAQSPVNGQGSRDRPPNLSALETFETYQARSATRRLSRESILARSPARTPLGQQPPYQLTLPDDDDDEEDRPLPIEKDPIIETDKPSRPQNRISTNVRPQNDSIQRLQQPILRHPGSPASYTLPDTAFSPINLSAEEFPPPPPPEWPPNLDPERQTAQSQAPSQNDGLNLSMDLDRSNTRRTAMSGISQVSKMSGQQEERRESLGVPTAEEKEMGIRRVSSPSLTPSPLVTPERVESPTLAPPTDRGRTIERGSSREKSPNSDVVKTTLVARGPSPDIYDASPRIPKSMAGNLITSKIERPPTERPAVSNNSSSSYNNISSRNVAASRNGEPATKKSTVVVPVVEQKNLAPIGQRTPIASQEEKIWVEGGEQQDEEALTAMSATSYPGQEWNPYLGGAYEDGFD</sequence>
<feature type="compositionally biased region" description="Polar residues" evidence="1">
    <location>
        <begin position="821"/>
        <end position="837"/>
    </location>
</feature>
<feature type="compositionally biased region" description="Basic and acidic residues" evidence="1">
    <location>
        <begin position="886"/>
        <end position="901"/>
    </location>
</feature>
<feature type="compositionally biased region" description="Polar residues" evidence="1">
    <location>
        <begin position="90"/>
        <end position="105"/>
    </location>
</feature>
<feature type="compositionally biased region" description="Low complexity" evidence="1">
    <location>
        <begin position="860"/>
        <end position="873"/>
    </location>
</feature>
<feature type="compositionally biased region" description="Polar residues" evidence="1">
    <location>
        <begin position="313"/>
        <end position="332"/>
    </location>
</feature>
<feature type="compositionally biased region" description="Polar residues" evidence="1">
    <location>
        <begin position="536"/>
        <end position="561"/>
    </location>
</feature>
<dbReference type="EMBL" id="JAAMPI010001067">
    <property type="protein sequence ID" value="KAF4626879.1"/>
    <property type="molecule type" value="Genomic_DNA"/>
</dbReference>
<feature type="compositionally biased region" description="Low complexity" evidence="1">
    <location>
        <begin position="469"/>
        <end position="492"/>
    </location>
</feature>
<feature type="compositionally biased region" description="Basic and acidic residues" evidence="1">
    <location>
        <begin position="115"/>
        <end position="125"/>
    </location>
</feature>
<feature type="compositionally biased region" description="Basic and acidic residues" evidence="1">
    <location>
        <begin position="712"/>
        <end position="728"/>
    </location>
</feature>
<feature type="compositionally biased region" description="Pro residues" evidence="1">
    <location>
        <begin position="779"/>
        <end position="791"/>
    </location>
</feature>
<dbReference type="Proteomes" id="UP000566819">
    <property type="component" value="Unassembled WGS sequence"/>
</dbReference>
<feature type="compositionally biased region" description="Low complexity" evidence="1">
    <location>
        <begin position="950"/>
        <end position="964"/>
    </location>
</feature>
<feature type="region of interest" description="Disordered" evidence="1">
    <location>
        <begin position="1025"/>
        <end position="1045"/>
    </location>
</feature>
<feature type="compositionally biased region" description="Polar residues" evidence="1">
    <location>
        <begin position="379"/>
        <end position="410"/>
    </location>
</feature>
<name>A0A8H4W0S8_9HELO</name>